<keyword evidence="3" id="KW-1185">Reference proteome</keyword>
<dbReference type="GO" id="GO:1990269">
    <property type="term" value="F:RNA polymerase II C-terminal domain phosphoserine binding"/>
    <property type="evidence" value="ECO:0007669"/>
    <property type="project" value="TreeGrafter"/>
</dbReference>
<comment type="caution">
    <text evidence="2">The sequence shown here is derived from an EMBL/GenBank/DDBJ whole genome shotgun (WGS) entry which is preliminary data.</text>
</comment>
<name>D3BE55_HETP5</name>
<feature type="region of interest" description="Disordered" evidence="1">
    <location>
        <begin position="353"/>
        <end position="479"/>
    </location>
</feature>
<feature type="compositionally biased region" description="Acidic residues" evidence="1">
    <location>
        <begin position="100"/>
        <end position="114"/>
    </location>
</feature>
<dbReference type="OMA" id="TNIYRWS"/>
<feature type="compositionally biased region" description="Low complexity" evidence="1">
    <location>
        <begin position="439"/>
        <end position="450"/>
    </location>
</feature>
<dbReference type="GO" id="GO:0032968">
    <property type="term" value="P:positive regulation of transcription elongation by RNA polymerase II"/>
    <property type="evidence" value="ECO:0007669"/>
    <property type="project" value="TreeGrafter"/>
</dbReference>
<dbReference type="Pfam" id="PF04004">
    <property type="entry name" value="Leo1"/>
    <property type="match status" value="1"/>
</dbReference>
<feature type="compositionally biased region" description="Acidic residues" evidence="1">
    <location>
        <begin position="379"/>
        <end position="408"/>
    </location>
</feature>
<feature type="compositionally biased region" description="Acidic residues" evidence="1">
    <location>
        <begin position="134"/>
        <end position="149"/>
    </location>
</feature>
<dbReference type="AlphaFoldDB" id="D3BE55"/>
<dbReference type="PANTHER" id="PTHR23146:SF0">
    <property type="entry name" value="RNA POLYMERASE-ASSOCIATED PROTEIN LEO1"/>
    <property type="match status" value="1"/>
</dbReference>
<feature type="compositionally biased region" description="Basic and acidic residues" evidence="1">
    <location>
        <begin position="66"/>
        <end position="81"/>
    </location>
</feature>
<accession>D3BE55</accession>
<dbReference type="GO" id="GO:0016593">
    <property type="term" value="C:Cdc73/Paf1 complex"/>
    <property type="evidence" value="ECO:0007669"/>
    <property type="project" value="InterPro"/>
</dbReference>
<dbReference type="InParanoid" id="D3BE55"/>
<dbReference type="PANTHER" id="PTHR23146">
    <property type="entry name" value="LEO1 PROTEIN"/>
    <property type="match status" value="1"/>
</dbReference>
<dbReference type="GeneID" id="31362489"/>
<gene>
    <name evidence="2" type="primary">leo1</name>
    <name evidence="2" type="ORF">PPL_07008</name>
</gene>
<dbReference type="RefSeq" id="XP_020432306.1">
    <property type="nucleotide sequence ID" value="XM_020577858.1"/>
</dbReference>
<feature type="compositionally biased region" description="Basic residues" evidence="1">
    <location>
        <begin position="82"/>
        <end position="97"/>
    </location>
</feature>
<evidence type="ECO:0000256" key="1">
    <source>
        <dbReference type="SAM" id="MobiDB-lite"/>
    </source>
</evidence>
<dbReference type="GO" id="GO:0006368">
    <property type="term" value="P:transcription elongation by RNA polymerase II"/>
    <property type="evidence" value="ECO:0007669"/>
    <property type="project" value="InterPro"/>
</dbReference>
<protein>
    <submittedName>
        <fullName evidence="2">RNA polymerase II complex component</fullName>
    </submittedName>
</protein>
<feature type="region of interest" description="Disordered" evidence="1">
    <location>
        <begin position="1"/>
        <end position="151"/>
    </location>
</feature>
<reference evidence="2 3" key="1">
    <citation type="journal article" date="2011" name="Genome Res.">
        <title>Phylogeny-wide analysis of social amoeba genomes highlights ancient origins for complex intercellular communication.</title>
        <authorList>
            <person name="Heidel A.J."/>
            <person name="Lawal H.M."/>
            <person name="Felder M."/>
            <person name="Schilde C."/>
            <person name="Helps N.R."/>
            <person name="Tunggal B."/>
            <person name="Rivero F."/>
            <person name="John U."/>
            <person name="Schleicher M."/>
            <person name="Eichinger L."/>
            <person name="Platzer M."/>
            <person name="Noegel A.A."/>
            <person name="Schaap P."/>
            <person name="Gloeckner G."/>
        </authorList>
    </citation>
    <scope>NUCLEOTIDE SEQUENCE [LARGE SCALE GENOMIC DNA]</scope>
    <source>
        <strain evidence="3">ATCC 26659 / Pp 5 / PN500</strain>
    </source>
</reference>
<evidence type="ECO:0000313" key="2">
    <source>
        <dbReference type="EMBL" id="EFA80186.1"/>
    </source>
</evidence>
<dbReference type="Proteomes" id="UP000001396">
    <property type="component" value="Unassembled WGS sequence"/>
</dbReference>
<sequence>MSDVEFGSDEDDIVSTTTTTTNNNNKVNNNYSDKEDDSDIDRSQDKKRDDSDNDEKAVDDDEQQEDEPRKKKKESKEERRERKEKRRREKEAKRRRNRGEEDDAPAEDEDEDDIAEHQSSYSSSKSRVERDSEYGYDDGMAEGEEEEEKDVIGPPINLVHINKDPLPRRSKLMKLKVLNILGIQPQPFSIKTFNEDEPVERRKSNVESVIRWRWGVGEGGVEMKESNTRFVRWEDGSSHLFIGNEVLEVKEHELGGDHIYIYSSQDGFLECEGKLDSRLNIRPTDITSKVHRRLAESATSRSKKVGRIKTIQTTIDPEKDKEAKERFEAEIIRSRRLKENKVKSHAEKIGLDSKYLTEGQEQDEDSGYGYSNEDRFINDDEEDDDYYDEEDEDEEYDEEEGSSMDEFIDNSPASKKSSHKRSRNDDSERTKKLMKIKQSSSSKSSSSSSSNNIFGDDSEEEEPVRNNRGGSKSKAIIDD</sequence>
<organism evidence="2 3">
    <name type="scientific">Heterostelium pallidum (strain ATCC 26659 / Pp 5 / PN500)</name>
    <name type="common">Cellular slime mold</name>
    <name type="synonym">Polysphondylium pallidum</name>
    <dbReference type="NCBI Taxonomy" id="670386"/>
    <lineage>
        <taxon>Eukaryota</taxon>
        <taxon>Amoebozoa</taxon>
        <taxon>Evosea</taxon>
        <taxon>Eumycetozoa</taxon>
        <taxon>Dictyostelia</taxon>
        <taxon>Acytosteliales</taxon>
        <taxon>Acytosteliaceae</taxon>
        <taxon>Heterostelium</taxon>
    </lineage>
</organism>
<dbReference type="InterPro" id="IPR007149">
    <property type="entry name" value="Leo1"/>
</dbReference>
<dbReference type="STRING" id="670386.D3BE55"/>
<feature type="compositionally biased region" description="Low complexity" evidence="1">
    <location>
        <begin position="16"/>
        <end position="30"/>
    </location>
</feature>
<dbReference type="EMBL" id="ADBJ01000031">
    <property type="protein sequence ID" value="EFA80186.1"/>
    <property type="molecule type" value="Genomic_DNA"/>
</dbReference>
<feature type="compositionally biased region" description="Acidic residues" evidence="1">
    <location>
        <begin position="1"/>
        <end position="13"/>
    </location>
</feature>
<evidence type="ECO:0000313" key="3">
    <source>
        <dbReference type="Proteomes" id="UP000001396"/>
    </source>
</evidence>
<feature type="compositionally biased region" description="Basic and acidic residues" evidence="1">
    <location>
        <begin position="40"/>
        <end position="56"/>
    </location>
</feature>
<proteinExistence type="predicted"/>